<dbReference type="VEuPathDB" id="VectorBase:BGLB010767"/>
<dbReference type="Proteomes" id="UP000076420">
    <property type="component" value="Unassembled WGS sequence"/>
</dbReference>
<gene>
    <name evidence="2" type="primary">106074572</name>
</gene>
<dbReference type="OrthoDB" id="10271072at2759"/>
<feature type="chain" id="PRO_5012451801" description="GDNF/GAS1 domain-containing protein" evidence="1">
    <location>
        <begin position="28"/>
        <end position="1009"/>
    </location>
</feature>
<dbReference type="EnsemblMetazoa" id="BGLB010767-RB">
    <property type="protein sequence ID" value="BGLB010767-PB"/>
    <property type="gene ID" value="BGLB010767"/>
</dbReference>
<evidence type="ECO:0000313" key="3">
    <source>
        <dbReference type="Proteomes" id="UP000076420"/>
    </source>
</evidence>
<organism evidence="2 3">
    <name type="scientific">Biomphalaria glabrata</name>
    <name type="common">Bloodfluke planorb</name>
    <name type="synonym">Freshwater snail</name>
    <dbReference type="NCBI Taxonomy" id="6526"/>
    <lineage>
        <taxon>Eukaryota</taxon>
        <taxon>Metazoa</taxon>
        <taxon>Spiralia</taxon>
        <taxon>Lophotrochozoa</taxon>
        <taxon>Mollusca</taxon>
        <taxon>Gastropoda</taxon>
        <taxon>Heterobranchia</taxon>
        <taxon>Euthyneura</taxon>
        <taxon>Panpulmonata</taxon>
        <taxon>Hygrophila</taxon>
        <taxon>Lymnaeoidea</taxon>
        <taxon>Planorbidae</taxon>
        <taxon>Biomphalaria</taxon>
    </lineage>
</organism>
<sequence>MPNMYEFSKSLTCLLLILAAWSAYAEGYYFTDRCVNATSRCYDDNILLDCTRPEAFISCIESLCSSMEQKMLLSWKCLLTFSIEKIASMRGVSSRCASKAREYSFNYMPRIFQLLYLACTRINSAGDMVFFNESCSDNELGMLVFEICDPWNQPLSAIISTHCQPDIDTCLMKPVVDEEKTVPYNITSCLKRQCSATGTQYLINRRLMATTELNEVYQDLDTELKTCASFIECYHQKRPVQLRWYDGLELNFTLCMGDVDVWLPCFQAEENIKVCNAQRLFSALGNLCFDRTMSGLGISFQCDRELSLCTQSHRLRSAYVIDHLLSCISNRCTWNEKQKIASGIRTAVSRLGMVVYRTSRAVPTCYREIVYSLSDHIRTPKMYDARTIAQHSCFMMSSRHVRDCLFSDDHGKRVVIPDDDISLMIRRSKLIRQACYGLPGVLTLVCSTDVLKCIDKNITKCDRLLDQKNCLRKKCSERETDYILSETCRGINYVRNLRAVIGQNFITCAKRIIRCLDAIHLPGDEWYNADKVEEIVCSVIHSWNFQICVQNGSLCSHEAYMSLVMAACKRVADTNGVPGSDCLQQAKLCNFTFENSCLDLDNENMTCLRQVCTEDNVRYLRFKACKVHEFLGLGVYHMALLYPPKCAVAVLQCLNISNHWFDLLANHRYLCSLLASEELTDCTTSFDCDQEQDRIIKEIFCDDQVDLSFFTKECVARADQCFGARSCSTVQSESYCLQKNCTEKESVEILEAFCASDEYKSKVILAGGQVGKVIWGCALKTSQAKTLERFYYLYFRETICMAMKDAETKTCAFSGGSNESEYDQAQVVACTLTFDHMVGISDLCINTLKICLSRIEPTQCSQLQANAICLRNACPFLTIKYIVDEVCFSLDYMQQLHQSIDYQDELCRHVTHQCFHITFQDVEIWMDVHRMQRHVCSKMDSEAFRMCMSSHCPQEEVDHLKECACTKQYERQLIRSTGSKLDVSSWLGWRASTIVLQVVCVVHNLIKTY</sequence>
<feature type="signal peptide" evidence="1">
    <location>
        <begin position="1"/>
        <end position="27"/>
    </location>
</feature>
<dbReference type="VEuPathDB" id="VectorBase:BGLAX_033812"/>
<dbReference type="AlphaFoldDB" id="A0A2C9JZV4"/>
<proteinExistence type="predicted"/>
<accession>A0A2C9JZV4</accession>
<protein>
    <recommendedName>
        <fullName evidence="4">GDNF/GAS1 domain-containing protein</fullName>
    </recommendedName>
</protein>
<evidence type="ECO:0000313" key="2">
    <source>
        <dbReference type="EnsemblMetazoa" id="BGLB010767-PB"/>
    </source>
</evidence>
<evidence type="ECO:0000256" key="1">
    <source>
        <dbReference type="SAM" id="SignalP"/>
    </source>
</evidence>
<reference evidence="2" key="1">
    <citation type="submission" date="2020-05" db="UniProtKB">
        <authorList>
            <consortium name="EnsemblMetazoa"/>
        </authorList>
    </citation>
    <scope>IDENTIFICATION</scope>
    <source>
        <strain evidence="2">BB02</strain>
    </source>
</reference>
<dbReference type="KEGG" id="bgt:106074572"/>
<evidence type="ECO:0008006" key="4">
    <source>
        <dbReference type="Google" id="ProtNLM"/>
    </source>
</evidence>
<name>A0A2C9JZV4_BIOGL</name>
<keyword evidence="1" id="KW-0732">Signal</keyword>